<organism evidence="1 2">
    <name type="scientific">Botrytis deweyae</name>
    <dbReference type="NCBI Taxonomy" id="2478750"/>
    <lineage>
        <taxon>Eukaryota</taxon>
        <taxon>Fungi</taxon>
        <taxon>Dikarya</taxon>
        <taxon>Ascomycota</taxon>
        <taxon>Pezizomycotina</taxon>
        <taxon>Leotiomycetes</taxon>
        <taxon>Helotiales</taxon>
        <taxon>Sclerotiniaceae</taxon>
        <taxon>Botrytis</taxon>
    </lineage>
</organism>
<keyword evidence="2" id="KW-1185">Reference proteome</keyword>
<dbReference type="GeneID" id="62226951"/>
<proteinExistence type="predicted"/>
<accession>A0ABQ7J1X8</accession>
<dbReference type="RefSeq" id="XP_038815471.1">
    <property type="nucleotide sequence ID" value="XM_038947794.1"/>
</dbReference>
<comment type="caution">
    <text evidence="1">The sequence shown here is derived from an EMBL/GenBank/DDBJ whole genome shotgun (WGS) entry which is preliminary data.</text>
</comment>
<evidence type="ECO:0000313" key="1">
    <source>
        <dbReference type="EMBL" id="KAF7940049.1"/>
    </source>
</evidence>
<evidence type="ECO:0000313" key="2">
    <source>
        <dbReference type="Proteomes" id="UP000783213"/>
    </source>
</evidence>
<dbReference type="Proteomes" id="UP000783213">
    <property type="component" value="Unassembled WGS sequence"/>
</dbReference>
<sequence length="71" mass="8003">MAQSGFKARISNLEIALPRGFLREARSTRLYDNLLTTGKCLAVGDLRGKKYYNSVHLFTLRIHSSDDVIFG</sequence>
<protein>
    <submittedName>
        <fullName evidence="1">Uncharacterized protein</fullName>
    </submittedName>
</protein>
<dbReference type="EMBL" id="RCSX01000001">
    <property type="protein sequence ID" value="KAF7940049.1"/>
    <property type="molecule type" value="Genomic_DNA"/>
</dbReference>
<reference evidence="1 2" key="1">
    <citation type="journal article" date="2020" name="Genome Biol. Evol.">
        <title>Comparative genomics of Sclerotiniaceae.</title>
        <authorList>
            <person name="Valero Jimenez C.A."/>
            <person name="Steentjes M."/>
            <person name="Scholten O.E."/>
            <person name="Van Kan J.A.L."/>
        </authorList>
    </citation>
    <scope>NUCLEOTIDE SEQUENCE [LARGE SCALE GENOMIC DNA]</scope>
    <source>
        <strain evidence="1 2">B1</strain>
    </source>
</reference>
<gene>
    <name evidence="1" type="ORF">EAE98_000176</name>
</gene>
<name>A0ABQ7J1X8_9HELO</name>